<dbReference type="Pfam" id="PF08663">
    <property type="entry name" value="HalX"/>
    <property type="match status" value="1"/>
</dbReference>
<dbReference type="GO" id="GO:0000976">
    <property type="term" value="F:transcription cis-regulatory region binding"/>
    <property type="evidence" value="ECO:0007669"/>
    <property type="project" value="TreeGrafter"/>
</dbReference>
<evidence type="ECO:0000256" key="8">
    <source>
        <dbReference type="SAM" id="MobiDB-lite"/>
    </source>
</evidence>
<keyword evidence="11" id="KW-1185">Reference proteome</keyword>
<dbReference type="RefSeq" id="WP_185192498.1">
    <property type="nucleotide sequence ID" value="NZ_JACKXD010000002.1"/>
</dbReference>
<evidence type="ECO:0000313" key="11">
    <source>
        <dbReference type="Proteomes" id="UP000546257"/>
    </source>
</evidence>
<dbReference type="GO" id="GO:0000156">
    <property type="term" value="F:phosphorelay response regulator activity"/>
    <property type="evidence" value="ECO:0007669"/>
    <property type="project" value="TreeGrafter"/>
</dbReference>
<dbReference type="InterPro" id="IPR001789">
    <property type="entry name" value="Sig_transdc_resp-reg_receiver"/>
</dbReference>
<keyword evidence="3" id="KW-0805">Transcription regulation</keyword>
<keyword evidence="4" id="KW-0238">DNA-binding</keyword>
<accession>A0A7J9SIG6</accession>
<dbReference type="EMBL" id="JACKXD010000002">
    <property type="protein sequence ID" value="MBB6646143.1"/>
    <property type="molecule type" value="Genomic_DNA"/>
</dbReference>
<dbReference type="AlphaFoldDB" id="A0A7J9SIG6"/>
<dbReference type="GO" id="GO:0006355">
    <property type="term" value="P:regulation of DNA-templated transcription"/>
    <property type="evidence" value="ECO:0007669"/>
    <property type="project" value="TreeGrafter"/>
</dbReference>
<evidence type="ECO:0000256" key="3">
    <source>
        <dbReference type="ARBA" id="ARBA00023015"/>
    </source>
</evidence>
<keyword evidence="7" id="KW-0175">Coiled coil</keyword>
<feature type="modified residue" description="4-aspartylphosphate" evidence="6">
    <location>
        <position position="54"/>
    </location>
</feature>
<evidence type="ECO:0000313" key="10">
    <source>
        <dbReference type="EMBL" id="MBB6646143.1"/>
    </source>
</evidence>
<dbReference type="PANTHER" id="PTHR48111:SF1">
    <property type="entry name" value="TWO-COMPONENT RESPONSE REGULATOR ORR33"/>
    <property type="match status" value="1"/>
</dbReference>
<evidence type="ECO:0000256" key="6">
    <source>
        <dbReference type="PROSITE-ProRule" id="PRU00169"/>
    </source>
</evidence>
<evidence type="ECO:0000256" key="5">
    <source>
        <dbReference type="ARBA" id="ARBA00023163"/>
    </source>
</evidence>
<comment type="caution">
    <text evidence="10">The sequence shown here is derived from an EMBL/GenBank/DDBJ whole genome shotgun (WGS) entry which is preliminary data.</text>
</comment>
<sequence length="204" mass="23118">MDGPTPQVLIVEDETDLADLYAIYLSDLYEVQTANDGRTALELVEDETDVVLLDRRMPDMTGDEVLSEIRSRGIDCRVAMITAVEPDLDIVEMPFDDYLVKPVTREDLHGLVEVLLRRAGYDERTQEFFQLASKKAALESTPDVSVEEESEYQELTARMEELREDLDETLSELTDDDFRQAFASFPDMDAEIDDDAAFGDETDS</sequence>
<dbReference type="Pfam" id="PF00072">
    <property type="entry name" value="Response_reg"/>
    <property type="match status" value="1"/>
</dbReference>
<keyword evidence="1 6" id="KW-0597">Phosphoprotein</keyword>
<dbReference type="SUPFAM" id="SSF52172">
    <property type="entry name" value="CheY-like"/>
    <property type="match status" value="1"/>
</dbReference>
<dbReference type="InterPro" id="IPR039420">
    <property type="entry name" value="WalR-like"/>
</dbReference>
<dbReference type="Gene3D" id="3.40.50.2300">
    <property type="match status" value="1"/>
</dbReference>
<dbReference type="InterPro" id="IPR011006">
    <property type="entry name" value="CheY-like_superfamily"/>
</dbReference>
<evidence type="ECO:0000256" key="4">
    <source>
        <dbReference type="ARBA" id="ARBA00023125"/>
    </source>
</evidence>
<proteinExistence type="predicted"/>
<evidence type="ECO:0000256" key="7">
    <source>
        <dbReference type="SAM" id="Coils"/>
    </source>
</evidence>
<dbReference type="SMART" id="SM00448">
    <property type="entry name" value="REC"/>
    <property type="match status" value="1"/>
</dbReference>
<reference evidence="10 11" key="1">
    <citation type="submission" date="2020-08" db="EMBL/GenBank/DDBJ databases">
        <authorList>
            <person name="Seo M.-J."/>
        </authorList>
    </citation>
    <scope>NUCLEOTIDE SEQUENCE [LARGE SCALE GENOMIC DNA]</scope>
    <source>
        <strain evidence="10 11">MBLA0160</strain>
    </source>
</reference>
<dbReference type="GO" id="GO:0005829">
    <property type="term" value="C:cytosol"/>
    <property type="evidence" value="ECO:0007669"/>
    <property type="project" value="TreeGrafter"/>
</dbReference>
<dbReference type="GO" id="GO:0032993">
    <property type="term" value="C:protein-DNA complex"/>
    <property type="evidence" value="ECO:0007669"/>
    <property type="project" value="TreeGrafter"/>
</dbReference>
<dbReference type="CDD" id="cd00156">
    <property type="entry name" value="REC"/>
    <property type="match status" value="1"/>
</dbReference>
<dbReference type="Proteomes" id="UP000546257">
    <property type="component" value="Unassembled WGS sequence"/>
</dbReference>
<gene>
    <name evidence="10" type="ORF">H5V44_07555</name>
</gene>
<keyword evidence="5" id="KW-0804">Transcription</keyword>
<feature type="compositionally biased region" description="Acidic residues" evidence="8">
    <location>
        <begin position="188"/>
        <end position="204"/>
    </location>
</feature>
<feature type="coiled-coil region" evidence="7">
    <location>
        <begin position="145"/>
        <end position="176"/>
    </location>
</feature>
<dbReference type="InterPro" id="IPR013971">
    <property type="entry name" value="HalX_domain"/>
</dbReference>
<evidence type="ECO:0000256" key="1">
    <source>
        <dbReference type="ARBA" id="ARBA00022553"/>
    </source>
</evidence>
<evidence type="ECO:0000259" key="9">
    <source>
        <dbReference type="PROSITE" id="PS50110"/>
    </source>
</evidence>
<feature type="region of interest" description="Disordered" evidence="8">
    <location>
        <begin position="184"/>
        <end position="204"/>
    </location>
</feature>
<dbReference type="PANTHER" id="PTHR48111">
    <property type="entry name" value="REGULATOR OF RPOS"/>
    <property type="match status" value="1"/>
</dbReference>
<keyword evidence="2" id="KW-0902">Two-component regulatory system</keyword>
<feature type="domain" description="Response regulatory" evidence="9">
    <location>
        <begin position="7"/>
        <end position="116"/>
    </location>
</feature>
<name>A0A7J9SIG6_9EURY</name>
<dbReference type="PROSITE" id="PS50110">
    <property type="entry name" value="RESPONSE_REGULATORY"/>
    <property type="match status" value="1"/>
</dbReference>
<protein>
    <submittedName>
        <fullName evidence="10">HalX domain-containing protein</fullName>
    </submittedName>
</protein>
<evidence type="ECO:0000256" key="2">
    <source>
        <dbReference type="ARBA" id="ARBA00023012"/>
    </source>
</evidence>
<organism evidence="10 11">
    <name type="scientific">Halobellus ruber</name>
    <dbReference type="NCBI Taxonomy" id="2761102"/>
    <lineage>
        <taxon>Archaea</taxon>
        <taxon>Methanobacteriati</taxon>
        <taxon>Methanobacteriota</taxon>
        <taxon>Stenosarchaea group</taxon>
        <taxon>Halobacteria</taxon>
        <taxon>Halobacteriales</taxon>
        <taxon>Haloferacaceae</taxon>
        <taxon>Halobellus</taxon>
    </lineage>
</organism>